<evidence type="ECO:0000313" key="7">
    <source>
        <dbReference type="EMBL" id="MBB5296289.1"/>
    </source>
</evidence>
<keyword evidence="4" id="KW-0560">Oxidoreductase</keyword>
<evidence type="ECO:0000256" key="2">
    <source>
        <dbReference type="ARBA" id="ARBA00022617"/>
    </source>
</evidence>
<organism evidence="8 9">
    <name type="scientific">Deinococcus metallilatus</name>
    <dbReference type="NCBI Taxonomy" id="1211322"/>
    <lineage>
        <taxon>Bacteria</taxon>
        <taxon>Thermotogati</taxon>
        <taxon>Deinococcota</taxon>
        <taxon>Deinococci</taxon>
        <taxon>Deinococcales</taxon>
        <taxon>Deinococcaceae</taxon>
        <taxon>Deinococcus</taxon>
    </lineage>
</organism>
<dbReference type="Pfam" id="PF00067">
    <property type="entry name" value="p450"/>
    <property type="match status" value="1"/>
</dbReference>
<comment type="caution">
    <text evidence="8">The sequence shown here is derived from an EMBL/GenBank/DDBJ whole genome shotgun (WGS) entry which is preliminary data.</text>
</comment>
<gene>
    <name evidence="8" type="ORF">FCS05_13770</name>
    <name evidence="7" type="ORF">HNQ10_003136</name>
</gene>
<dbReference type="Gene3D" id="1.10.630.10">
    <property type="entry name" value="Cytochrome P450"/>
    <property type="match status" value="1"/>
</dbReference>
<dbReference type="GO" id="GO:0004497">
    <property type="term" value="F:monooxygenase activity"/>
    <property type="evidence" value="ECO:0007669"/>
    <property type="project" value="UniProtKB-KW"/>
</dbReference>
<reference evidence="8 9" key="1">
    <citation type="submission" date="2019-04" db="EMBL/GenBank/DDBJ databases">
        <title>Deinococcus metalilatus MA1002 mutant No.5.</title>
        <authorList>
            <person name="Park W."/>
            <person name="Park C."/>
        </authorList>
    </citation>
    <scope>NUCLEOTIDE SEQUENCE [LARGE SCALE GENOMIC DNA]</scope>
    <source>
        <strain evidence="8 9">MA1002-m5</strain>
    </source>
</reference>
<evidence type="ECO:0000313" key="8">
    <source>
        <dbReference type="EMBL" id="TLK25224.1"/>
    </source>
</evidence>
<dbReference type="CDD" id="cd20625">
    <property type="entry name" value="CYP164-like"/>
    <property type="match status" value="1"/>
</dbReference>
<evidence type="ECO:0000256" key="4">
    <source>
        <dbReference type="ARBA" id="ARBA00023002"/>
    </source>
</evidence>
<dbReference type="PANTHER" id="PTHR46696">
    <property type="entry name" value="P450, PUTATIVE (EUROFUNG)-RELATED"/>
    <property type="match status" value="1"/>
</dbReference>
<keyword evidence="10" id="KW-1185">Reference proteome</keyword>
<keyword evidence="6" id="KW-0503">Monooxygenase</keyword>
<comment type="similarity">
    <text evidence="1">Belongs to the cytochrome P450 family.</text>
</comment>
<dbReference type="SUPFAM" id="SSF48264">
    <property type="entry name" value="Cytochrome P450"/>
    <property type="match status" value="1"/>
</dbReference>
<name>A0AAJ5F3J5_9DEIO</name>
<dbReference type="Proteomes" id="UP000536909">
    <property type="component" value="Unassembled WGS sequence"/>
</dbReference>
<evidence type="ECO:0000313" key="10">
    <source>
        <dbReference type="Proteomes" id="UP000536909"/>
    </source>
</evidence>
<reference evidence="7 10" key="2">
    <citation type="submission" date="2020-08" db="EMBL/GenBank/DDBJ databases">
        <title>Genomic Encyclopedia of Type Strains, Phase IV (KMG-IV): sequencing the most valuable type-strain genomes for metagenomic binning, comparative biology and taxonomic classification.</title>
        <authorList>
            <person name="Goeker M."/>
        </authorList>
    </citation>
    <scope>NUCLEOTIDE SEQUENCE [LARGE SCALE GENOMIC DNA]</scope>
    <source>
        <strain evidence="7 10">DSM 105434</strain>
    </source>
</reference>
<dbReference type="InterPro" id="IPR002397">
    <property type="entry name" value="Cyt_P450_B"/>
</dbReference>
<dbReference type="EMBL" id="JACHFV010000011">
    <property type="protein sequence ID" value="MBB5296289.1"/>
    <property type="molecule type" value="Genomic_DNA"/>
</dbReference>
<dbReference type="AlphaFoldDB" id="A0AAJ5F3J5"/>
<dbReference type="GO" id="GO:0005506">
    <property type="term" value="F:iron ion binding"/>
    <property type="evidence" value="ECO:0007669"/>
    <property type="project" value="InterPro"/>
</dbReference>
<accession>A0AAJ5F3J5</accession>
<evidence type="ECO:0000256" key="6">
    <source>
        <dbReference type="ARBA" id="ARBA00023033"/>
    </source>
</evidence>
<keyword evidence="5" id="KW-0408">Iron</keyword>
<evidence type="ECO:0000256" key="1">
    <source>
        <dbReference type="ARBA" id="ARBA00010617"/>
    </source>
</evidence>
<sequence length="409" mass="43938">MTAALDAATLLQGYWQGAHLEDPPAYLDRVRAVSPVLYDPGLGFALLTGHAEVNAALKSPHVRTGKVGGDPAFMQSEAARLMAPMMLFHDGASHTRLRSLAQRAFTPRVLEESREFITALTDHLLDEAARQARANGGEVDAVSALAVPLPVSVIVQMLGLSGADADRFKTWAGSVTDLLGGVNVTPERWAQVEADATAMRRYFRTLADDLRAHPQPGLLSALAAAEDEGGRLSGEELLANAVLLLVAGHETTSNLISGSLHALHAWPGEWAWLAEDPEARAGNAVEELLRFVSPVQSTGRFTTAPLTVGGVELPAGLHLGLSLAGANRDPRVFQDPQRLNLSRENARLHLSFAAGAHYCLGASLARMEAAIFLTCFLHRFPDYGVPEQHLAYLPNFTLRGLRALRLNLA</sequence>
<dbReference type="InterPro" id="IPR001128">
    <property type="entry name" value="Cyt_P450"/>
</dbReference>
<dbReference type="GO" id="GO:0016705">
    <property type="term" value="F:oxidoreductase activity, acting on paired donors, with incorporation or reduction of molecular oxygen"/>
    <property type="evidence" value="ECO:0007669"/>
    <property type="project" value="InterPro"/>
</dbReference>
<keyword evidence="2" id="KW-0349">Heme</keyword>
<dbReference type="GO" id="GO:0020037">
    <property type="term" value="F:heme binding"/>
    <property type="evidence" value="ECO:0007669"/>
    <property type="project" value="InterPro"/>
</dbReference>
<dbReference type="RefSeq" id="WP_129120400.1">
    <property type="nucleotide sequence ID" value="NZ_BSUI01000009.1"/>
</dbReference>
<dbReference type="PANTHER" id="PTHR46696:SF1">
    <property type="entry name" value="CYTOCHROME P450 YJIB-RELATED"/>
    <property type="match status" value="1"/>
</dbReference>
<evidence type="ECO:0000313" key="9">
    <source>
        <dbReference type="Proteomes" id="UP000308000"/>
    </source>
</evidence>
<dbReference type="PRINTS" id="PR00359">
    <property type="entry name" value="BP450"/>
</dbReference>
<evidence type="ECO:0000256" key="5">
    <source>
        <dbReference type="ARBA" id="ARBA00023004"/>
    </source>
</evidence>
<dbReference type="Proteomes" id="UP000308000">
    <property type="component" value="Unassembled WGS sequence"/>
</dbReference>
<keyword evidence="3" id="KW-0479">Metal-binding</keyword>
<dbReference type="FunFam" id="1.10.630.10:FF:000018">
    <property type="entry name" value="Cytochrome P450 monooxygenase"/>
    <property type="match status" value="1"/>
</dbReference>
<protein>
    <submittedName>
        <fullName evidence="8">Cytochrome P450</fullName>
    </submittedName>
</protein>
<dbReference type="InterPro" id="IPR036396">
    <property type="entry name" value="Cyt_P450_sf"/>
</dbReference>
<dbReference type="EMBL" id="VBRC01000009">
    <property type="protein sequence ID" value="TLK25224.1"/>
    <property type="molecule type" value="Genomic_DNA"/>
</dbReference>
<dbReference type="PRINTS" id="PR00385">
    <property type="entry name" value="P450"/>
</dbReference>
<evidence type="ECO:0000256" key="3">
    <source>
        <dbReference type="ARBA" id="ARBA00022723"/>
    </source>
</evidence>
<proteinExistence type="inferred from homology"/>